<dbReference type="EMBL" id="CP131059">
    <property type="protein sequence ID" value="WNY24360.1"/>
    <property type="molecule type" value="Genomic_DNA"/>
</dbReference>
<name>A0AA96V2V9_9EURY</name>
<dbReference type="KEGG" id="mehf:MmiHf6_16910"/>
<protein>
    <submittedName>
        <fullName evidence="1">Uncharacterized protein</fullName>
    </submittedName>
</protein>
<gene>
    <name evidence="1" type="ORF">MmiHf6_16910</name>
</gene>
<accession>A0AA96V2V9</accession>
<evidence type="ECO:0000313" key="2">
    <source>
        <dbReference type="Proteomes" id="UP001302978"/>
    </source>
</evidence>
<reference evidence="1 2" key="1">
    <citation type="submission" date="2023-07" db="EMBL/GenBank/DDBJ databases">
        <title>Closed genoem sequence of Methanomicrococcus sp. Hf6.</title>
        <authorList>
            <person name="Poehlein A."/>
            <person name="Protasov E."/>
            <person name="Platt K."/>
            <person name="Reeh H."/>
            <person name="Daniel R."/>
            <person name="Brune A."/>
        </authorList>
    </citation>
    <scope>NUCLEOTIDE SEQUENCE [LARGE SCALE GENOMIC DNA]</scope>
    <source>
        <strain evidence="1 2">Hf6</strain>
    </source>
</reference>
<organism evidence="1 2">
    <name type="scientific">Methanimicrococcus hongohii</name>
    <dbReference type="NCBI Taxonomy" id="3028295"/>
    <lineage>
        <taxon>Archaea</taxon>
        <taxon>Methanobacteriati</taxon>
        <taxon>Methanobacteriota</taxon>
        <taxon>Stenosarchaea group</taxon>
        <taxon>Methanomicrobia</taxon>
        <taxon>Methanosarcinales</taxon>
        <taxon>Methanosarcinaceae</taxon>
        <taxon>Methanimicrococcus</taxon>
    </lineage>
</organism>
<evidence type="ECO:0000313" key="1">
    <source>
        <dbReference type="EMBL" id="WNY24360.1"/>
    </source>
</evidence>
<dbReference type="AlphaFoldDB" id="A0AA96V2V9"/>
<sequence>MADSSHMKIKTKNNQIPSCFQLRRSIFLRLSFAVNWLSLPVCNCLLRFALAWRFALPLASPVYASACICSFFKNPFAFANVPLLPLGFCFHLESGFCFRLEAGFCSRLESGFCFRWESGFCSPLPAAAAAARRRVRAAQILKKIKKEEHIFKKDQERGIKFKKIKKGEHIFKKSQKRGTYF</sequence>
<dbReference type="Proteomes" id="UP001302978">
    <property type="component" value="Chromosome"/>
</dbReference>
<keyword evidence="2" id="KW-1185">Reference proteome</keyword>
<proteinExistence type="predicted"/>